<organism evidence="2 3">
    <name type="scientific">Mugilogobius chulae</name>
    <name type="common">yellowstripe goby</name>
    <dbReference type="NCBI Taxonomy" id="88201"/>
    <lineage>
        <taxon>Eukaryota</taxon>
        <taxon>Metazoa</taxon>
        <taxon>Chordata</taxon>
        <taxon>Craniata</taxon>
        <taxon>Vertebrata</taxon>
        <taxon>Euteleostomi</taxon>
        <taxon>Actinopterygii</taxon>
        <taxon>Neopterygii</taxon>
        <taxon>Teleostei</taxon>
        <taxon>Neoteleostei</taxon>
        <taxon>Acanthomorphata</taxon>
        <taxon>Gobiaria</taxon>
        <taxon>Gobiiformes</taxon>
        <taxon>Gobioidei</taxon>
        <taxon>Gobiidae</taxon>
        <taxon>Gobionellinae</taxon>
        <taxon>Mugilogobius</taxon>
    </lineage>
</organism>
<evidence type="ECO:0000313" key="3">
    <source>
        <dbReference type="Proteomes" id="UP001460270"/>
    </source>
</evidence>
<accession>A0AAW0P5U8</accession>
<dbReference type="Proteomes" id="UP001460270">
    <property type="component" value="Unassembled WGS sequence"/>
</dbReference>
<comment type="caution">
    <text evidence="2">The sequence shown here is derived from an EMBL/GenBank/DDBJ whole genome shotgun (WGS) entry which is preliminary data.</text>
</comment>
<evidence type="ECO:0000256" key="1">
    <source>
        <dbReference type="SAM" id="MobiDB-lite"/>
    </source>
</evidence>
<protein>
    <submittedName>
        <fullName evidence="2">Uncharacterized protein</fullName>
    </submittedName>
</protein>
<evidence type="ECO:0000313" key="2">
    <source>
        <dbReference type="EMBL" id="KAK7918727.1"/>
    </source>
</evidence>
<dbReference type="EMBL" id="JBBPFD010000007">
    <property type="protein sequence ID" value="KAK7918727.1"/>
    <property type="molecule type" value="Genomic_DNA"/>
</dbReference>
<gene>
    <name evidence="2" type="ORF">WMY93_010011</name>
</gene>
<proteinExistence type="predicted"/>
<name>A0AAW0P5U8_9GOBI</name>
<sequence>MREGERKGKVKMRGGWKREKRGEEKETQKEREEREGLNMALEILPEADPAHTPLRLATPPDSKRPTSRCSLLREDFSPDPGLCEDLLGFKSPLTQLVFSGSEGSTTDVVGLKRGPSPGLTRTSRDKSGPESEQNADQDQGLNADQSRD</sequence>
<keyword evidence="3" id="KW-1185">Reference proteome</keyword>
<feature type="compositionally biased region" description="Polar residues" evidence="1">
    <location>
        <begin position="130"/>
        <end position="148"/>
    </location>
</feature>
<dbReference type="AlphaFoldDB" id="A0AAW0P5U8"/>
<reference evidence="3" key="1">
    <citation type="submission" date="2024-04" db="EMBL/GenBank/DDBJ databases">
        <title>Salinicola lusitanus LLJ914,a marine bacterium isolated from the Okinawa Trough.</title>
        <authorList>
            <person name="Li J."/>
        </authorList>
    </citation>
    <scope>NUCLEOTIDE SEQUENCE [LARGE SCALE GENOMIC DNA]</scope>
</reference>
<feature type="compositionally biased region" description="Basic and acidic residues" evidence="1">
    <location>
        <begin position="16"/>
        <end position="36"/>
    </location>
</feature>
<feature type="region of interest" description="Disordered" evidence="1">
    <location>
        <begin position="1"/>
        <end position="73"/>
    </location>
</feature>
<feature type="region of interest" description="Disordered" evidence="1">
    <location>
        <begin position="99"/>
        <end position="148"/>
    </location>
</feature>